<evidence type="ECO:0000313" key="2">
    <source>
        <dbReference type="EMBL" id="ETO01564.1"/>
    </source>
</evidence>
<name>X6LIX0_RETFI</name>
<feature type="region of interest" description="Disordered" evidence="1">
    <location>
        <begin position="86"/>
        <end position="127"/>
    </location>
</feature>
<organism evidence="2 3">
    <name type="scientific">Reticulomyxa filosa</name>
    <dbReference type="NCBI Taxonomy" id="46433"/>
    <lineage>
        <taxon>Eukaryota</taxon>
        <taxon>Sar</taxon>
        <taxon>Rhizaria</taxon>
        <taxon>Retaria</taxon>
        <taxon>Foraminifera</taxon>
        <taxon>Monothalamids</taxon>
        <taxon>Reticulomyxidae</taxon>
        <taxon>Reticulomyxa</taxon>
    </lineage>
</organism>
<accession>X6LIX0</accession>
<evidence type="ECO:0000313" key="3">
    <source>
        <dbReference type="Proteomes" id="UP000023152"/>
    </source>
</evidence>
<feature type="non-terminal residue" evidence="2">
    <location>
        <position position="172"/>
    </location>
</feature>
<gene>
    <name evidence="2" type="ORF">RFI_35875</name>
</gene>
<feature type="compositionally biased region" description="Basic and acidic residues" evidence="1">
    <location>
        <begin position="105"/>
        <end position="126"/>
    </location>
</feature>
<evidence type="ECO:0000256" key="1">
    <source>
        <dbReference type="SAM" id="MobiDB-lite"/>
    </source>
</evidence>
<protein>
    <submittedName>
        <fullName evidence="2">Uncharacterized protein</fullName>
    </submittedName>
</protein>
<sequence>MQNFCFLKKTYSTFSSSQVAGNLRSSSTQQRYDEIQEKLVFELLLREADLDRTILLQVLNERQINGLDKLNTAQALQTIVTMTRKRMHERNASKKGAEADEEGYENEHENGVKDKKNQKTKNDGKSQHLHIQIQIGLHRDSTRLFCNQLKNFKVKMNEITVRIQCHLALNEM</sequence>
<dbReference type="Proteomes" id="UP000023152">
    <property type="component" value="Unassembled WGS sequence"/>
</dbReference>
<dbReference type="EMBL" id="ASPP01037943">
    <property type="protein sequence ID" value="ETO01564.1"/>
    <property type="molecule type" value="Genomic_DNA"/>
</dbReference>
<proteinExistence type="predicted"/>
<keyword evidence="3" id="KW-1185">Reference proteome</keyword>
<comment type="caution">
    <text evidence="2">The sequence shown here is derived from an EMBL/GenBank/DDBJ whole genome shotgun (WGS) entry which is preliminary data.</text>
</comment>
<feature type="compositionally biased region" description="Basic and acidic residues" evidence="1">
    <location>
        <begin position="89"/>
        <end position="98"/>
    </location>
</feature>
<dbReference type="AlphaFoldDB" id="X6LIX0"/>
<reference evidence="2 3" key="1">
    <citation type="journal article" date="2013" name="Curr. Biol.">
        <title>The Genome of the Foraminiferan Reticulomyxa filosa.</title>
        <authorList>
            <person name="Glockner G."/>
            <person name="Hulsmann N."/>
            <person name="Schleicher M."/>
            <person name="Noegel A.A."/>
            <person name="Eichinger L."/>
            <person name="Gallinger C."/>
            <person name="Pawlowski J."/>
            <person name="Sierra R."/>
            <person name="Euteneuer U."/>
            <person name="Pillet L."/>
            <person name="Moustafa A."/>
            <person name="Platzer M."/>
            <person name="Groth M."/>
            <person name="Szafranski K."/>
            <person name="Schliwa M."/>
        </authorList>
    </citation>
    <scope>NUCLEOTIDE SEQUENCE [LARGE SCALE GENOMIC DNA]</scope>
</reference>